<evidence type="ECO:0000313" key="7">
    <source>
        <dbReference type="EMBL" id="MDN4481839.1"/>
    </source>
</evidence>
<evidence type="ECO:0000259" key="5">
    <source>
        <dbReference type="Pfam" id="PF03668"/>
    </source>
</evidence>
<evidence type="ECO:0000256" key="4">
    <source>
        <dbReference type="HAMAP-Rule" id="MF_00636"/>
    </source>
</evidence>
<dbReference type="InterPro" id="IPR005337">
    <property type="entry name" value="RapZ-like"/>
</dbReference>
<evidence type="ECO:0000256" key="2">
    <source>
        <dbReference type="ARBA" id="ARBA00022840"/>
    </source>
</evidence>
<keyword evidence="3 4" id="KW-0342">GTP-binding</keyword>
<name>A0ABT8GKE7_9MICO</name>
<dbReference type="InterPro" id="IPR053930">
    <property type="entry name" value="RapZ-like_N"/>
</dbReference>
<protein>
    <submittedName>
        <fullName evidence="7">RNase adapter RapZ</fullName>
    </submittedName>
</protein>
<reference evidence="7" key="1">
    <citation type="submission" date="2023-06" db="EMBL/GenBank/DDBJ databases">
        <title>Egi l300058.</title>
        <authorList>
            <person name="Gao L."/>
            <person name="Fang B.-Z."/>
            <person name="Li W.-J."/>
        </authorList>
    </citation>
    <scope>NUCLEOTIDE SEQUENCE</scope>
    <source>
        <strain evidence="7">EGI L300058</strain>
    </source>
</reference>
<sequence length="307" mass="33404">MSDEAAAVTYPSGIPRPTFETPATVPELLVLTGMSGAGRTKASAVLADLGWYVVDNLPPHLLAGLVSAHISGEAQRRLAAVVDVRGGEFFQDLDTVMDDLERKGVPVRVLFLDASDATLVRRFEEARRPHPLQGDGTILEGIARERERVADVRDRADLVIDTSSLNVHQLRDVMTTEVAQEVPALQINVLSFGFKNGIPADADYVADVRFLDNPHWQPELRPLTGLDAAVRDHVLASDGAREFIDGYAEVVHGALRHYRAHDKHSVTIAVGCTGGRHRSVAIAEALGTALRTRGHQVRTTHRDRSGT</sequence>
<gene>
    <name evidence="7" type="primary">rapZ</name>
    <name evidence="7" type="ORF">QQX02_12990</name>
</gene>
<evidence type="ECO:0000256" key="1">
    <source>
        <dbReference type="ARBA" id="ARBA00022741"/>
    </source>
</evidence>
<keyword evidence="1 4" id="KW-0547">Nucleotide-binding</keyword>
<comment type="caution">
    <text evidence="7">The sequence shown here is derived from an EMBL/GenBank/DDBJ whole genome shotgun (WGS) entry which is preliminary data.</text>
</comment>
<organism evidence="7 8">
    <name type="scientific">Demequina muriae</name>
    <dbReference type="NCBI Taxonomy" id="3051664"/>
    <lineage>
        <taxon>Bacteria</taxon>
        <taxon>Bacillati</taxon>
        <taxon>Actinomycetota</taxon>
        <taxon>Actinomycetes</taxon>
        <taxon>Micrococcales</taxon>
        <taxon>Demequinaceae</taxon>
        <taxon>Demequina</taxon>
    </lineage>
</organism>
<dbReference type="PANTHER" id="PTHR30448">
    <property type="entry name" value="RNASE ADAPTER PROTEIN RAPZ"/>
    <property type="match status" value="1"/>
</dbReference>
<evidence type="ECO:0000313" key="8">
    <source>
        <dbReference type="Proteomes" id="UP001172708"/>
    </source>
</evidence>
<dbReference type="InterPro" id="IPR027417">
    <property type="entry name" value="P-loop_NTPase"/>
</dbReference>
<evidence type="ECO:0000256" key="3">
    <source>
        <dbReference type="ARBA" id="ARBA00023134"/>
    </source>
</evidence>
<dbReference type="SUPFAM" id="SSF52540">
    <property type="entry name" value="P-loop containing nucleoside triphosphate hydrolases"/>
    <property type="match status" value="1"/>
</dbReference>
<dbReference type="PANTHER" id="PTHR30448:SF0">
    <property type="entry name" value="RNASE ADAPTER PROTEIN RAPZ"/>
    <property type="match status" value="1"/>
</dbReference>
<evidence type="ECO:0000259" key="6">
    <source>
        <dbReference type="Pfam" id="PF22740"/>
    </source>
</evidence>
<feature type="binding site" evidence="4">
    <location>
        <begin position="83"/>
        <end position="86"/>
    </location>
    <ligand>
        <name>GTP</name>
        <dbReference type="ChEBI" id="CHEBI:37565"/>
    </ligand>
</feature>
<dbReference type="Pfam" id="PF22740">
    <property type="entry name" value="PapZ_C"/>
    <property type="match status" value="1"/>
</dbReference>
<dbReference type="EMBL" id="JAUHQA010000001">
    <property type="protein sequence ID" value="MDN4481839.1"/>
    <property type="molecule type" value="Genomic_DNA"/>
</dbReference>
<dbReference type="Pfam" id="PF03668">
    <property type="entry name" value="RapZ-like_N"/>
    <property type="match status" value="1"/>
</dbReference>
<accession>A0ABT8GKE7</accession>
<dbReference type="InterPro" id="IPR053931">
    <property type="entry name" value="RapZ_C"/>
</dbReference>
<dbReference type="RefSeq" id="WP_301143600.1">
    <property type="nucleotide sequence ID" value="NZ_JAUHQA010000001.1"/>
</dbReference>
<dbReference type="PIRSF" id="PIRSF005052">
    <property type="entry name" value="P-loopkin"/>
    <property type="match status" value="1"/>
</dbReference>
<keyword evidence="8" id="KW-1185">Reference proteome</keyword>
<feature type="binding site" evidence="4">
    <location>
        <begin position="33"/>
        <end position="40"/>
    </location>
    <ligand>
        <name>ATP</name>
        <dbReference type="ChEBI" id="CHEBI:30616"/>
    </ligand>
</feature>
<proteinExistence type="inferred from homology"/>
<dbReference type="Gene3D" id="3.40.50.300">
    <property type="entry name" value="P-loop containing nucleotide triphosphate hydrolases"/>
    <property type="match status" value="1"/>
</dbReference>
<keyword evidence="2 4" id="KW-0067">ATP-binding</keyword>
<feature type="domain" description="RapZ C-terminal" evidence="6">
    <location>
        <begin position="185"/>
        <end position="303"/>
    </location>
</feature>
<dbReference type="Proteomes" id="UP001172708">
    <property type="component" value="Unassembled WGS sequence"/>
</dbReference>
<feature type="domain" description="RapZ-like N-terminal" evidence="5">
    <location>
        <begin position="27"/>
        <end position="178"/>
    </location>
</feature>
<dbReference type="HAMAP" id="MF_00636">
    <property type="entry name" value="RapZ_like"/>
    <property type="match status" value="1"/>
</dbReference>
<dbReference type="NCBIfam" id="NF003828">
    <property type="entry name" value="PRK05416.1"/>
    <property type="match status" value="1"/>
</dbReference>